<evidence type="ECO:0000259" key="1">
    <source>
        <dbReference type="Pfam" id="PF13474"/>
    </source>
</evidence>
<protein>
    <recommendedName>
        <fullName evidence="1">SnoaL-like domain-containing protein</fullName>
    </recommendedName>
</protein>
<reference evidence="2 3" key="1">
    <citation type="submission" date="2019-02" db="EMBL/GenBank/DDBJ databases">
        <title>Deep-cultivation of Planctomycetes and their phenomic and genomic characterization uncovers novel biology.</title>
        <authorList>
            <person name="Wiegand S."/>
            <person name="Jogler M."/>
            <person name="Boedeker C."/>
            <person name="Pinto D."/>
            <person name="Vollmers J."/>
            <person name="Rivas-Marin E."/>
            <person name="Kohn T."/>
            <person name="Peeters S.H."/>
            <person name="Heuer A."/>
            <person name="Rast P."/>
            <person name="Oberbeckmann S."/>
            <person name="Bunk B."/>
            <person name="Jeske O."/>
            <person name="Meyerdierks A."/>
            <person name="Storesund J.E."/>
            <person name="Kallscheuer N."/>
            <person name="Luecker S."/>
            <person name="Lage O.M."/>
            <person name="Pohl T."/>
            <person name="Merkel B.J."/>
            <person name="Hornburger P."/>
            <person name="Mueller R.-W."/>
            <person name="Bruemmer F."/>
            <person name="Labrenz M."/>
            <person name="Spormann A.M."/>
            <person name="Op den Camp H."/>
            <person name="Overmann J."/>
            <person name="Amann R."/>
            <person name="Jetten M.S.M."/>
            <person name="Mascher T."/>
            <person name="Medema M.H."/>
            <person name="Devos D.P."/>
            <person name="Kaster A.-K."/>
            <person name="Ovreas L."/>
            <person name="Rohde M."/>
            <person name="Galperin M.Y."/>
            <person name="Jogler C."/>
        </authorList>
    </citation>
    <scope>NUCLEOTIDE SEQUENCE [LARGE SCALE GENOMIC DNA]</scope>
    <source>
        <strain evidence="2 3">Pla133</strain>
    </source>
</reference>
<dbReference type="InterPro" id="IPR037401">
    <property type="entry name" value="SnoaL-like"/>
</dbReference>
<dbReference type="Pfam" id="PF13474">
    <property type="entry name" value="SnoaL_3"/>
    <property type="match status" value="1"/>
</dbReference>
<dbReference type="AlphaFoldDB" id="A0A518BQ66"/>
<keyword evidence="3" id="KW-1185">Reference proteome</keyword>
<gene>
    <name evidence="2" type="ORF">Pla133_42280</name>
</gene>
<dbReference type="InterPro" id="IPR016918">
    <property type="entry name" value="UCP029394"/>
</dbReference>
<organism evidence="2 3">
    <name type="scientific">Engelhardtia mirabilis</name>
    <dbReference type="NCBI Taxonomy" id="2528011"/>
    <lineage>
        <taxon>Bacteria</taxon>
        <taxon>Pseudomonadati</taxon>
        <taxon>Planctomycetota</taxon>
        <taxon>Planctomycetia</taxon>
        <taxon>Planctomycetia incertae sedis</taxon>
        <taxon>Engelhardtia</taxon>
    </lineage>
</organism>
<sequence length="151" mass="16886">MDIQAQVTREIEEIHVAFTEWFSARTPADDATFERLVASRFEPGFTIVPPDGRAVAEEELLDGLRGAHGADAGLSIQIREVRVRHDLGDLVIATYEEWQSSDRPGRPPLTGRTSTAVLRRRVEGWGWVHVHETWLPTTELSGRPFEQGSVG</sequence>
<evidence type="ECO:0000313" key="3">
    <source>
        <dbReference type="Proteomes" id="UP000316921"/>
    </source>
</evidence>
<dbReference type="Proteomes" id="UP000316921">
    <property type="component" value="Chromosome"/>
</dbReference>
<evidence type="ECO:0000313" key="2">
    <source>
        <dbReference type="EMBL" id="QDU69112.1"/>
    </source>
</evidence>
<dbReference type="SUPFAM" id="SSF54427">
    <property type="entry name" value="NTF2-like"/>
    <property type="match status" value="1"/>
</dbReference>
<dbReference type="KEGG" id="pbap:Pla133_42280"/>
<accession>A0A518BQ66</accession>
<dbReference type="InterPro" id="IPR032710">
    <property type="entry name" value="NTF2-like_dom_sf"/>
</dbReference>
<dbReference type="PIRSF" id="PIRSF029394">
    <property type="entry name" value="UCP029394"/>
    <property type="match status" value="1"/>
</dbReference>
<dbReference type="EMBL" id="CP036287">
    <property type="protein sequence ID" value="QDU69112.1"/>
    <property type="molecule type" value="Genomic_DNA"/>
</dbReference>
<dbReference type="RefSeq" id="WP_145068719.1">
    <property type="nucleotide sequence ID" value="NZ_CP036287.1"/>
</dbReference>
<feature type="domain" description="SnoaL-like" evidence="1">
    <location>
        <begin position="17"/>
        <end position="131"/>
    </location>
</feature>
<proteinExistence type="predicted"/>
<name>A0A518BQ66_9BACT</name>
<dbReference type="Gene3D" id="3.10.450.50">
    <property type="match status" value="1"/>
</dbReference>